<reference evidence="2" key="1">
    <citation type="submission" date="2023-07" db="EMBL/GenBank/DDBJ databases">
        <title>Gilvimarinus algae sp. nov., isolated from the surface of Kelp.</title>
        <authorList>
            <person name="Sun Y.Y."/>
            <person name="Gong Y."/>
            <person name="Du Z.J."/>
        </authorList>
    </citation>
    <scope>NUCLEOTIDE SEQUENCE</scope>
    <source>
        <strain evidence="2">SDUM040014</strain>
    </source>
</reference>
<dbReference type="InterPro" id="IPR025979">
    <property type="entry name" value="ChrR-like_cupin_dom"/>
</dbReference>
<protein>
    <submittedName>
        <fullName evidence="2">ChrR family anti-sigma-E factor</fullName>
    </submittedName>
</protein>
<dbReference type="Pfam" id="PF12973">
    <property type="entry name" value="Cupin_7"/>
    <property type="match status" value="1"/>
</dbReference>
<dbReference type="Gene3D" id="2.60.120.10">
    <property type="entry name" value="Jelly Rolls"/>
    <property type="match status" value="1"/>
</dbReference>
<name>A0ABT8TH40_9GAMM</name>
<dbReference type="RefSeq" id="WP_302714175.1">
    <property type="nucleotide sequence ID" value="NZ_JAULRT010000060.1"/>
</dbReference>
<dbReference type="NCBIfam" id="TIGR02451">
    <property type="entry name" value="anti_sig_ChrR"/>
    <property type="match status" value="1"/>
</dbReference>
<organism evidence="2 3">
    <name type="scientific">Gilvimarinus algae</name>
    <dbReference type="NCBI Taxonomy" id="3058037"/>
    <lineage>
        <taxon>Bacteria</taxon>
        <taxon>Pseudomonadati</taxon>
        <taxon>Pseudomonadota</taxon>
        <taxon>Gammaproteobacteria</taxon>
        <taxon>Cellvibrionales</taxon>
        <taxon>Cellvibrionaceae</taxon>
        <taxon>Gilvimarinus</taxon>
    </lineage>
</organism>
<evidence type="ECO:0000313" key="2">
    <source>
        <dbReference type="EMBL" id="MDO3383407.1"/>
    </source>
</evidence>
<proteinExistence type="predicted"/>
<accession>A0ABT8TH40</accession>
<evidence type="ECO:0000259" key="1">
    <source>
        <dbReference type="Pfam" id="PF12973"/>
    </source>
</evidence>
<gene>
    <name evidence="2" type="ORF">QWI16_14590</name>
</gene>
<dbReference type="InterPro" id="IPR011051">
    <property type="entry name" value="RmlC_Cupin_sf"/>
</dbReference>
<feature type="domain" description="ChrR-like cupin" evidence="1">
    <location>
        <begin position="132"/>
        <end position="198"/>
    </location>
</feature>
<comment type="caution">
    <text evidence="2">The sequence shown here is derived from an EMBL/GenBank/DDBJ whole genome shotgun (WGS) entry which is preliminary data.</text>
</comment>
<dbReference type="EMBL" id="JAULRT010000060">
    <property type="protein sequence ID" value="MDO3383407.1"/>
    <property type="molecule type" value="Genomic_DNA"/>
</dbReference>
<dbReference type="InterPro" id="IPR012807">
    <property type="entry name" value="Anti-sigma_ChrR"/>
</dbReference>
<keyword evidence="3" id="KW-1185">Reference proteome</keyword>
<dbReference type="CDD" id="cd20301">
    <property type="entry name" value="cupin_ChrR"/>
    <property type="match status" value="1"/>
</dbReference>
<dbReference type="Proteomes" id="UP001168380">
    <property type="component" value="Unassembled WGS sequence"/>
</dbReference>
<dbReference type="InterPro" id="IPR014710">
    <property type="entry name" value="RmlC-like_jellyroll"/>
</dbReference>
<dbReference type="SUPFAM" id="SSF51182">
    <property type="entry name" value="RmlC-like cupins"/>
    <property type="match status" value="1"/>
</dbReference>
<sequence>MSKHHPDEVTLLDYSAGTLAMPQSLAVAMHLFLCDSCRAQVKKLNSLGGALLEQSEPRQVKVRDFDQFMAGIDKDGPGESASAIEVPQASALRNPLHGFLPKRLEDIQWRQQTREIAEYDLTERLGVSGFRIGLQKISAGARVPEHTHKGRELTVVLSGGFSDELGVYHEGDFVSRDGSHQHSPTALQNEDCICLTVLDAPLRFLGLYRLLNPFMHWS</sequence>
<evidence type="ECO:0000313" key="3">
    <source>
        <dbReference type="Proteomes" id="UP001168380"/>
    </source>
</evidence>
<dbReference type="InterPro" id="IPR041916">
    <property type="entry name" value="Anti_sigma_zinc_sf"/>
</dbReference>
<dbReference type="Gene3D" id="1.10.10.1320">
    <property type="entry name" value="Anti-sigma factor, zinc-finger domain"/>
    <property type="match status" value="1"/>
</dbReference>